<sequence length="113" mass="12844">MKSLSNFYFVRYIIYKCYLNQPFFCETQSMNYSLTFICWCVPLITDQLNGLRLIAKCAQYPSQSIYCTGQKTTFCDSLLKSVLQNLRIVVGTPTLEECCPPASPRCPKVGSQA</sequence>
<organism evidence="1 2">
    <name type="scientific">Paragonimus skrjabini miyazakii</name>
    <dbReference type="NCBI Taxonomy" id="59628"/>
    <lineage>
        <taxon>Eukaryota</taxon>
        <taxon>Metazoa</taxon>
        <taxon>Spiralia</taxon>
        <taxon>Lophotrochozoa</taxon>
        <taxon>Platyhelminthes</taxon>
        <taxon>Trematoda</taxon>
        <taxon>Digenea</taxon>
        <taxon>Plagiorchiida</taxon>
        <taxon>Troglotremata</taxon>
        <taxon>Troglotrematidae</taxon>
        <taxon>Paragonimus</taxon>
    </lineage>
</organism>
<comment type="caution">
    <text evidence="1">The sequence shown here is derived from an EMBL/GenBank/DDBJ whole genome shotgun (WGS) entry which is preliminary data.</text>
</comment>
<reference evidence="1" key="1">
    <citation type="submission" date="2019-07" db="EMBL/GenBank/DDBJ databases">
        <title>Annotation for the trematode Paragonimus miyazaki's.</title>
        <authorList>
            <person name="Choi Y.-J."/>
        </authorList>
    </citation>
    <scope>NUCLEOTIDE SEQUENCE</scope>
    <source>
        <strain evidence="1">Japan</strain>
    </source>
</reference>
<evidence type="ECO:0000313" key="1">
    <source>
        <dbReference type="EMBL" id="KAF7262089.1"/>
    </source>
</evidence>
<dbReference type="EMBL" id="JTDE01000174">
    <property type="protein sequence ID" value="KAF7262089.1"/>
    <property type="molecule type" value="Genomic_DNA"/>
</dbReference>
<proteinExistence type="predicted"/>
<gene>
    <name evidence="1" type="ORF">EG68_01174</name>
</gene>
<dbReference type="AlphaFoldDB" id="A0A8S9Z3P3"/>
<dbReference type="Proteomes" id="UP000822476">
    <property type="component" value="Unassembled WGS sequence"/>
</dbReference>
<name>A0A8S9Z3P3_9TREM</name>
<evidence type="ECO:0000313" key="2">
    <source>
        <dbReference type="Proteomes" id="UP000822476"/>
    </source>
</evidence>
<keyword evidence="2" id="KW-1185">Reference proteome</keyword>
<protein>
    <submittedName>
        <fullName evidence="1">Uncharacterized protein</fullName>
    </submittedName>
</protein>
<accession>A0A8S9Z3P3</accession>